<feature type="non-terminal residue" evidence="6">
    <location>
        <position position="1"/>
    </location>
</feature>
<evidence type="ECO:0000259" key="5">
    <source>
        <dbReference type="PROSITE" id="PS50016"/>
    </source>
</evidence>
<gene>
    <name evidence="6" type="ORF">pdam_00024163</name>
</gene>
<dbReference type="Proteomes" id="UP000275408">
    <property type="component" value="Unassembled WGS sequence"/>
</dbReference>
<keyword evidence="7" id="KW-1185">Reference proteome</keyword>
<sequence length="345" mass="40465">HFTYLFPQQTVCNHSESSFKTKVVERYKRPHIFQFLHPIVQSRSCSRLTNQNSEFNATLSKMSVNCIVCKEIVRPRQEAHQCDGCNLWNHRTCNTGIYRQDYWVAVHEERDVEWCCPSCAPPQFESTRIEDPFKKDVAIPSLPLPDVFTPPLEEQTVLVTGRAPYTTKTCAAKPQLYNVTMRFIQDFTHTTTQAKLVRLPRQKSSLTRRSYRPAVQPFQRKWVNSSAWPSNCCFVFMLPVRTNNDIEGWQHSLNRRSGNKVHLPFYLLVELLDQESHLVSIQIRLVSDGKLSRIQRKKYWQLQERVFKHWEDFNFKEISARRLLKLCSYLNGPVGRSEDAPIYLP</sequence>
<comment type="caution">
    <text evidence="6">The sequence shown here is derived from an EMBL/GenBank/DDBJ whole genome shotgun (WGS) entry which is preliminary data.</text>
</comment>
<feature type="non-terminal residue" evidence="6">
    <location>
        <position position="345"/>
    </location>
</feature>
<accession>A0A3M6V3D7</accession>
<dbReference type="InterPro" id="IPR011011">
    <property type="entry name" value="Znf_FYVE_PHD"/>
</dbReference>
<evidence type="ECO:0000256" key="3">
    <source>
        <dbReference type="ARBA" id="ARBA00022833"/>
    </source>
</evidence>
<dbReference type="EMBL" id="RCHS01000190">
    <property type="protein sequence ID" value="RMX60334.1"/>
    <property type="molecule type" value="Genomic_DNA"/>
</dbReference>
<feature type="domain" description="PHD-type" evidence="5">
    <location>
        <begin position="63"/>
        <end position="122"/>
    </location>
</feature>
<reference evidence="6 7" key="1">
    <citation type="journal article" date="2018" name="Sci. Rep.">
        <title>Comparative analysis of the Pocillopora damicornis genome highlights role of immune system in coral evolution.</title>
        <authorList>
            <person name="Cunning R."/>
            <person name="Bay R.A."/>
            <person name="Gillette P."/>
            <person name="Baker A.C."/>
            <person name="Traylor-Knowles N."/>
        </authorList>
    </citation>
    <scope>NUCLEOTIDE SEQUENCE [LARGE SCALE GENOMIC DNA]</scope>
    <source>
        <strain evidence="6">RSMAS</strain>
        <tissue evidence="6">Whole animal</tissue>
    </source>
</reference>
<dbReference type="OrthoDB" id="10051448at2759"/>
<organism evidence="6 7">
    <name type="scientific">Pocillopora damicornis</name>
    <name type="common">Cauliflower coral</name>
    <name type="synonym">Millepora damicornis</name>
    <dbReference type="NCBI Taxonomy" id="46731"/>
    <lineage>
        <taxon>Eukaryota</taxon>
        <taxon>Metazoa</taxon>
        <taxon>Cnidaria</taxon>
        <taxon>Anthozoa</taxon>
        <taxon>Hexacorallia</taxon>
        <taxon>Scleractinia</taxon>
        <taxon>Astrocoeniina</taxon>
        <taxon>Pocilloporidae</taxon>
        <taxon>Pocillopora</taxon>
    </lineage>
</organism>
<dbReference type="PROSITE" id="PS50016">
    <property type="entry name" value="ZF_PHD_2"/>
    <property type="match status" value="1"/>
</dbReference>
<evidence type="ECO:0000256" key="4">
    <source>
        <dbReference type="PROSITE-ProRule" id="PRU00146"/>
    </source>
</evidence>
<proteinExistence type="predicted"/>
<keyword evidence="1" id="KW-0479">Metal-binding</keyword>
<dbReference type="InterPro" id="IPR019787">
    <property type="entry name" value="Znf_PHD-finger"/>
</dbReference>
<protein>
    <recommendedName>
        <fullName evidence="5">PHD-type domain-containing protein</fullName>
    </recommendedName>
</protein>
<dbReference type="InterPro" id="IPR013083">
    <property type="entry name" value="Znf_RING/FYVE/PHD"/>
</dbReference>
<dbReference type="AlphaFoldDB" id="A0A3M6V3D7"/>
<dbReference type="GO" id="GO:0008270">
    <property type="term" value="F:zinc ion binding"/>
    <property type="evidence" value="ECO:0007669"/>
    <property type="project" value="UniProtKB-KW"/>
</dbReference>
<keyword evidence="2 4" id="KW-0863">Zinc-finger</keyword>
<evidence type="ECO:0000313" key="7">
    <source>
        <dbReference type="Proteomes" id="UP000275408"/>
    </source>
</evidence>
<evidence type="ECO:0000313" key="6">
    <source>
        <dbReference type="EMBL" id="RMX60334.1"/>
    </source>
</evidence>
<evidence type="ECO:0000256" key="1">
    <source>
        <dbReference type="ARBA" id="ARBA00022723"/>
    </source>
</evidence>
<keyword evidence="3" id="KW-0862">Zinc</keyword>
<name>A0A3M6V3D7_POCDA</name>
<evidence type="ECO:0000256" key="2">
    <source>
        <dbReference type="ARBA" id="ARBA00022771"/>
    </source>
</evidence>
<dbReference type="SUPFAM" id="SSF57903">
    <property type="entry name" value="FYVE/PHD zinc finger"/>
    <property type="match status" value="1"/>
</dbReference>
<dbReference type="Gene3D" id="3.30.40.10">
    <property type="entry name" value="Zinc/RING finger domain, C3HC4 (zinc finger)"/>
    <property type="match status" value="1"/>
</dbReference>